<dbReference type="Pfam" id="PF03746">
    <property type="entry name" value="LamB_YcsF"/>
    <property type="match status" value="1"/>
</dbReference>
<keyword evidence="1" id="KW-0378">Hydrolase</keyword>
<sequence length="261" mass="27065">MTSNTVRVPTGREAGRSVDLNADLGEGVGDDEAMLAIVTSANVACGFHAGTPAELRATCRGAAVSGVRVGAQVSYPDRSGFGRRFMDIAPAELTADILYQIGALQGLARSVGVEVTYVKPHGALYNSIVHHTRQADAVIDALREIGATLPLMGLAGSPVLHRARDAGLPVIAEAFADRAYTPEATLVPRTEPGAVLTDSGEIAQRVVRLVSEGTVVAVDGSVLRIDAESICLHGDTPGAIGHAREVREALQLSGIRVTAAS</sequence>
<accession>A0A3N4H2J4</accession>
<dbReference type="HAMAP" id="MF_00691">
    <property type="entry name" value="PxpA"/>
    <property type="match status" value="1"/>
</dbReference>
<name>A0A3N4H2J4_9ACTN</name>
<comment type="function">
    <text evidence="1">Catalyzes the cleavage of 5-oxoproline to form L-glutamate coupled to the hydrolysis of ATP to ADP and inorganic phosphate.</text>
</comment>
<dbReference type="AlphaFoldDB" id="A0A3N4H2J4"/>
<dbReference type="CDD" id="cd10787">
    <property type="entry name" value="LamB_YcsF_like"/>
    <property type="match status" value="1"/>
</dbReference>
<comment type="similarity">
    <text evidence="1">Belongs to the LamB/PxpA family.</text>
</comment>
<evidence type="ECO:0000313" key="3">
    <source>
        <dbReference type="Proteomes" id="UP000267536"/>
    </source>
</evidence>
<dbReference type="PANTHER" id="PTHR30292:SF0">
    <property type="entry name" value="5-OXOPROLINASE SUBUNIT A"/>
    <property type="match status" value="1"/>
</dbReference>
<dbReference type="InterPro" id="IPR005501">
    <property type="entry name" value="LamB/YcsF/PxpA-like"/>
</dbReference>
<organism evidence="2 3">
    <name type="scientific">Gordonia oryzae</name>
    <dbReference type="NCBI Taxonomy" id="2487349"/>
    <lineage>
        <taxon>Bacteria</taxon>
        <taxon>Bacillati</taxon>
        <taxon>Actinomycetota</taxon>
        <taxon>Actinomycetes</taxon>
        <taxon>Mycobacteriales</taxon>
        <taxon>Gordoniaceae</taxon>
        <taxon>Gordonia</taxon>
    </lineage>
</organism>
<dbReference type="Gene3D" id="3.20.20.370">
    <property type="entry name" value="Glycoside hydrolase/deacetylase"/>
    <property type="match status" value="1"/>
</dbReference>
<comment type="caution">
    <text evidence="2">The sequence shown here is derived from an EMBL/GenBank/DDBJ whole genome shotgun (WGS) entry which is preliminary data.</text>
</comment>
<dbReference type="InterPro" id="IPR011330">
    <property type="entry name" value="Glyco_hydro/deAcase_b/a-brl"/>
</dbReference>
<comment type="catalytic activity">
    <reaction evidence="1">
        <text>5-oxo-L-proline + ATP + 2 H2O = L-glutamate + ADP + phosphate + H(+)</text>
        <dbReference type="Rhea" id="RHEA:10348"/>
        <dbReference type="ChEBI" id="CHEBI:15377"/>
        <dbReference type="ChEBI" id="CHEBI:15378"/>
        <dbReference type="ChEBI" id="CHEBI:29985"/>
        <dbReference type="ChEBI" id="CHEBI:30616"/>
        <dbReference type="ChEBI" id="CHEBI:43474"/>
        <dbReference type="ChEBI" id="CHEBI:58402"/>
        <dbReference type="ChEBI" id="CHEBI:456216"/>
        <dbReference type="EC" id="3.5.2.9"/>
    </reaction>
</comment>
<comment type="subunit">
    <text evidence="1">Forms a complex composed of PxpA, PxpB and PxpC.</text>
</comment>
<reference evidence="2 3" key="1">
    <citation type="submission" date="2018-11" db="EMBL/GenBank/DDBJ databases">
        <title>Draft genome sequence of Gordonia sp. RS15-1S isolated from rice stems.</title>
        <authorList>
            <person name="Muangham S."/>
        </authorList>
    </citation>
    <scope>NUCLEOTIDE SEQUENCE [LARGE SCALE GENOMIC DNA]</scope>
    <source>
        <strain evidence="2 3">RS15-1S</strain>
    </source>
</reference>
<dbReference type="GO" id="GO:0005975">
    <property type="term" value="P:carbohydrate metabolic process"/>
    <property type="evidence" value="ECO:0007669"/>
    <property type="project" value="InterPro"/>
</dbReference>
<evidence type="ECO:0000313" key="2">
    <source>
        <dbReference type="EMBL" id="RPA65581.1"/>
    </source>
</evidence>
<dbReference type="OrthoDB" id="9773478at2"/>
<evidence type="ECO:0000256" key="1">
    <source>
        <dbReference type="HAMAP-Rule" id="MF_00691"/>
    </source>
</evidence>
<protein>
    <recommendedName>
        <fullName evidence="1">5-oxoprolinase subunit A</fullName>
        <shortName evidence="1">5-OPase subunit A</shortName>
        <ecNumber evidence="1">3.5.2.9</ecNumber>
    </recommendedName>
    <alternativeName>
        <fullName evidence="1">5-oxoprolinase (ATP-hydrolyzing) subunit A</fullName>
    </alternativeName>
</protein>
<dbReference type="SUPFAM" id="SSF88713">
    <property type="entry name" value="Glycoside hydrolase/deacetylase"/>
    <property type="match status" value="1"/>
</dbReference>
<dbReference type="GO" id="GO:0017168">
    <property type="term" value="F:5-oxoprolinase (ATP-hydrolyzing) activity"/>
    <property type="evidence" value="ECO:0007669"/>
    <property type="project" value="UniProtKB-UniRule"/>
</dbReference>
<dbReference type="NCBIfam" id="NF003814">
    <property type="entry name" value="PRK05406.1-3"/>
    <property type="match status" value="1"/>
</dbReference>
<gene>
    <name evidence="1" type="primary">pxpA</name>
    <name evidence="2" type="ORF">EF294_02110</name>
</gene>
<keyword evidence="1" id="KW-0067">ATP-binding</keyword>
<proteinExistence type="inferred from homology"/>
<dbReference type="GO" id="GO:0005524">
    <property type="term" value="F:ATP binding"/>
    <property type="evidence" value="ECO:0007669"/>
    <property type="project" value="UniProtKB-UniRule"/>
</dbReference>
<dbReference type="Proteomes" id="UP000267536">
    <property type="component" value="Unassembled WGS sequence"/>
</dbReference>
<dbReference type="NCBIfam" id="NF003816">
    <property type="entry name" value="PRK05406.1-5"/>
    <property type="match status" value="1"/>
</dbReference>
<dbReference type="RefSeq" id="WP_123925366.1">
    <property type="nucleotide sequence ID" value="NZ_JBPSDP010000009.1"/>
</dbReference>
<keyword evidence="3" id="KW-1185">Reference proteome</keyword>
<dbReference type="EC" id="3.5.2.9" evidence="1"/>
<keyword evidence="1" id="KW-0547">Nucleotide-binding</keyword>
<dbReference type="PANTHER" id="PTHR30292">
    <property type="entry name" value="UNCHARACTERIZED PROTEIN YBGL-RELATED"/>
    <property type="match status" value="1"/>
</dbReference>
<dbReference type="EMBL" id="RKMH01000002">
    <property type="protein sequence ID" value="RPA65581.1"/>
    <property type="molecule type" value="Genomic_DNA"/>
</dbReference>